<reference evidence="2" key="2">
    <citation type="submission" date="2022-12" db="EMBL/GenBank/DDBJ databases">
        <authorList>
            <person name="Webb A."/>
        </authorList>
    </citation>
    <scope>NUCLEOTIDE SEQUENCE</scope>
    <source>
        <strain evidence="2">Pf2</strain>
    </source>
</reference>
<dbReference type="PANTHER" id="PTHR33905:SF1">
    <property type="entry name" value="CST COMPLEX SUBUNIT TEN1"/>
    <property type="match status" value="1"/>
</dbReference>
<proteinExistence type="predicted"/>
<dbReference type="GO" id="GO:1990879">
    <property type="term" value="C:CST complex"/>
    <property type="evidence" value="ECO:0007669"/>
    <property type="project" value="InterPro"/>
</dbReference>
<dbReference type="Pfam" id="PF15490">
    <property type="entry name" value="Ten1_2"/>
    <property type="match status" value="1"/>
</dbReference>
<dbReference type="Proteomes" id="UP001157938">
    <property type="component" value="Unassembled WGS sequence"/>
</dbReference>
<name>A0AAV0UNX1_9STRA</name>
<dbReference type="AlphaFoldDB" id="A0AAV0UNX1"/>
<dbReference type="GO" id="GO:0010521">
    <property type="term" value="F:telomerase inhibitor activity"/>
    <property type="evidence" value="ECO:0007669"/>
    <property type="project" value="TreeGrafter"/>
</dbReference>
<dbReference type="Gene3D" id="2.40.50.140">
    <property type="entry name" value="Nucleic acid-binding proteins"/>
    <property type="match status" value="1"/>
</dbReference>
<sequence length="122" mass="13742">MVAPPGCCEICQIKEVLNDPQLQNRSVRITGRLEAYNAQLQVATVSFQNVSMTVETQKLALENLRLQLHSMYQFLGETYTTNKEGTIKVQLVARVARNVDSLDIDLFLEALALRREFLAASK</sequence>
<dbReference type="GO" id="GO:0042162">
    <property type="term" value="F:telomeric DNA binding"/>
    <property type="evidence" value="ECO:0007669"/>
    <property type="project" value="TreeGrafter"/>
</dbReference>
<keyword evidence="3" id="KW-1185">Reference proteome</keyword>
<accession>A0AAV0UNX1</accession>
<dbReference type="InterPro" id="IPR029146">
    <property type="entry name" value="Ten1_animal_plant"/>
</dbReference>
<comment type="caution">
    <text evidence="2">The sequence shown here is derived from an EMBL/GenBank/DDBJ whole genome shotgun (WGS) entry which is preliminary data.</text>
</comment>
<gene>
    <name evidence="1" type="ORF">PFR001_LOCUS4664</name>
    <name evidence="2" type="ORF">PFR002_LOCUS8710</name>
</gene>
<organism evidence="2 4">
    <name type="scientific">Peronospora farinosa</name>
    <dbReference type="NCBI Taxonomy" id="134698"/>
    <lineage>
        <taxon>Eukaryota</taxon>
        <taxon>Sar</taxon>
        <taxon>Stramenopiles</taxon>
        <taxon>Oomycota</taxon>
        <taxon>Peronosporomycetes</taxon>
        <taxon>Peronosporales</taxon>
        <taxon>Peronosporaceae</taxon>
        <taxon>Peronospora</taxon>
    </lineage>
</organism>
<evidence type="ECO:0000313" key="3">
    <source>
        <dbReference type="Proteomes" id="UP001157938"/>
    </source>
</evidence>
<evidence type="ECO:0000313" key="4">
    <source>
        <dbReference type="Proteomes" id="UP001159659"/>
    </source>
</evidence>
<dbReference type="PANTHER" id="PTHR33905">
    <property type="entry name" value="CST COMPLEX SUBUNIT TEN1"/>
    <property type="match status" value="1"/>
</dbReference>
<dbReference type="EMBL" id="CAKLBC010001035">
    <property type="protein sequence ID" value="CAH0489237.1"/>
    <property type="molecule type" value="Genomic_DNA"/>
</dbReference>
<dbReference type="GO" id="GO:0003697">
    <property type="term" value="F:single-stranded DNA binding"/>
    <property type="evidence" value="ECO:0007669"/>
    <property type="project" value="InterPro"/>
</dbReference>
<evidence type="ECO:0000313" key="2">
    <source>
        <dbReference type="EMBL" id="CAI5738581.1"/>
    </source>
</evidence>
<dbReference type="InterPro" id="IPR012340">
    <property type="entry name" value="NA-bd_OB-fold"/>
</dbReference>
<protein>
    <submittedName>
        <fullName evidence="2">Uncharacterized protein</fullName>
    </submittedName>
</protein>
<dbReference type="GO" id="GO:0032211">
    <property type="term" value="P:negative regulation of telomere maintenance via telomerase"/>
    <property type="evidence" value="ECO:0007669"/>
    <property type="project" value="TreeGrafter"/>
</dbReference>
<dbReference type="Proteomes" id="UP001159659">
    <property type="component" value="Unassembled WGS sequence"/>
</dbReference>
<reference evidence="1 3" key="1">
    <citation type="submission" date="2021-11" db="EMBL/GenBank/DDBJ databases">
        <authorList>
            <person name="Islam A."/>
            <person name="Islam S."/>
            <person name="Flora M.S."/>
            <person name="Rahman M."/>
            <person name="Ziaur R.M."/>
            <person name="Epstein J.H."/>
            <person name="Hassan M."/>
            <person name="Klassen M."/>
            <person name="Woodard K."/>
            <person name="Webb A."/>
            <person name="Webby R.J."/>
            <person name="El Zowalaty M.E."/>
        </authorList>
    </citation>
    <scope>NUCLEOTIDE SEQUENCE [LARGE SCALE GENOMIC DNA]</scope>
    <source>
        <strain evidence="1">Pf1</strain>
    </source>
</reference>
<dbReference type="EMBL" id="CANTFK010000987">
    <property type="protein sequence ID" value="CAI5738581.1"/>
    <property type="molecule type" value="Genomic_DNA"/>
</dbReference>
<evidence type="ECO:0000313" key="1">
    <source>
        <dbReference type="EMBL" id="CAH0489237.1"/>
    </source>
</evidence>